<dbReference type="AlphaFoldDB" id="A0A0U1L4J6"/>
<keyword evidence="3" id="KW-0238">DNA-binding</keyword>
<gene>
    <name evidence="6" type="ORF">SpAn4DRAFT_1094</name>
</gene>
<name>A0A0U1L4J6_9FIRM</name>
<evidence type="ECO:0000313" key="6">
    <source>
        <dbReference type="EMBL" id="CQR74632.1"/>
    </source>
</evidence>
<keyword evidence="7" id="KW-1185">Reference proteome</keyword>
<evidence type="ECO:0000256" key="2">
    <source>
        <dbReference type="ARBA" id="ARBA00023015"/>
    </source>
</evidence>
<evidence type="ECO:0000259" key="5">
    <source>
        <dbReference type="PROSITE" id="PS50937"/>
    </source>
</evidence>
<dbReference type="PROSITE" id="PS50937">
    <property type="entry name" value="HTH_MERR_2"/>
    <property type="match status" value="1"/>
</dbReference>
<accession>A0A0U1L4J6</accession>
<keyword evidence="1" id="KW-0678">Repressor</keyword>
<keyword evidence="4" id="KW-0804">Transcription</keyword>
<dbReference type="SUPFAM" id="SSF46955">
    <property type="entry name" value="Putative DNA-binding domain"/>
    <property type="match status" value="1"/>
</dbReference>
<dbReference type="Pfam" id="PF13411">
    <property type="entry name" value="MerR_1"/>
    <property type="match status" value="1"/>
</dbReference>
<evidence type="ECO:0000256" key="4">
    <source>
        <dbReference type="ARBA" id="ARBA00023163"/>
    </source>
</evidence>
<feature type="domain" description="HTH merR-type" evidence="5">
    <location>
        <begin position="4"/>
        <end position="73"/>
    </location>
</feature>
<dbReference type="GO" id="GO:0003677">
    <property type="term" value="F:DNA binding"/>
    <property type="evidence" value="ECO:0007669"/>
    <property type="project" value="UniProtKB-KW"/>
</dbReference>
<dbReference type="CDD" id="cd00592">
    <property type="entry name" value="HTH_MerR-like"/>
    <property type="match status" value="1"/>
</dbReference>
<reference evidence="7" key="1">
    <citation type="submission" date="2015-03" db="EMBL/GenBank/DDBJ databases">
        <authorList>
            <person name="Nijsse Bart"/>
        </authorList>
    </citation>
    <scope>NUCLEOTIDE SEQUENCE [LARGE SCALE GENOMIC DNA]</scope>
</reference>
<dbReference type="InterPro" id="IPR000551">
    <property type="entry name" value="MerR-type_HTH_dom"/>
</dbReference>
<dbReference type="EMBL" id="CTRP01000014">
    <property type="protein sequence ID" value="CQR74632.1"/>
    <property type="molecule type" value="Genomic_DNA"/>
</dbReference>
<dbReference type="SMART" id="SM00422">
    <property type="entry name" value="HTH_MERR"/>
    <property type="match status" value="1"/>
</dbReference>
<dbReference type="PANTHER" id="PTHR30204">
    <property type="entry name" value="REDOX-CYCLING DRUG-SENSING TRANSCRIPTIONAL ACTIVATOR SOXR"/>
    <property type="match status" value="1"/>
</dbReference>
<protein>
    <submittedName>
        <fullName evidence="6">Transcriptional regulator, MerR family</fullName>
    </submittedName>
</protein>
<evidence type="ECO:0000256" key="1">
    <source>
        <dbReference type="ARBA" id="ARBA00022491"/>
    </source>
</evidence>
<proteinExistence type="predicted"/>
<dbReference type="InterPro" id="IPR009061">
    <property type="entry name" value="DNA-bd_dom_put_sf"/>
</dbReference>
<dbReference type="GO" id="GO:0003700">
    <property type="term" value="F:DNA-binding transcription factor activity"/>
    <property type="evidence" value="ECO:0007669"/>
    <property type="project" value="InterPro"/>
</dbReference>
<evidence type="ECO:0000256" key="3">
    <source>
        <dbReference type="ARBA" id="ARBA00023125"/>
    </source>
</evidence>
<evidence type="ECO:0000313" key="7">
    <source>
        <dbReference type="Proteomes" id="UP000049855"/>
    </source>
</evidence>
<organism evidence="6 7">
    <name type="scientific">Sporomusa ovata</name>
    <dbReference type="NCBI Taxonomy" id="2378"/>
    <lineage>
        <taxon>Bacteria</taxon>
        <taxon>Bacillati</taxon>
        <taxon>Bacillota</taxon>
        <taxon>Negativicutes</taxon>
        <taxon>Selenomonadales</taxon>
        <taxon>Sporomusaceae</taxon>
        <taxon>Sporomusa</taxon>
    </lineage>
</organism>
<sequence length="317" mass="36537">MGNLIKIREISLKYDISARTLRYYEDMGLIQSTRSNDYAYRLYNDNAVKRLEQILILRKLNISIRDIQRIFNSGNSGVVLEVLSKKVTTIDDEVALLHELKDIVLDFIKQINESDFQKSTDVRLLYEKAKELEQHLVNIKYSGNSSPVKRLINVTEKLEKKPDVRIVELPKCKMVSSGCDMGNGLLDEFNIWWSAVDKQRTDKFFPRDFMWYDLESKGTFWYYAINDNITDTGGFEVLEFEGGLYAAAVSKDGDDNDGWRVYSGIKEWIDNSGYFEVDERQGHYHMCHVITPSIAGKAMGYAQLEIYVHIMVSASLA</sequence>
<dbReference type="InterPro" id="IPR047057">
    <property type="entry name" value="MerR_fam"/>
</dbReference>
<dbReference type="Gene3D" id="1.10.1660.10">
    <property type="match status" value="1"/>
</dbReference>
<dbReference type="PANTHER" id="PTHR30204:SF69">
    <property type="entry name" value="MERR-FAMILY TRANSCRIPTIONAL REGULATOR"/>
    <property type="match status" value="1"/>
</dbReference>
<keyword evidence="2" id="KW-0805">Transcription regulation</keyword>
<dbReference type="Proteomes" id="UP000049855">
    <property type="component" value="Unassembled WGS sequence"/>
</dbReference>